<reference evidence="3" key="1">
    <citation type="submission" date="2017-03" db="EMBL/GenBank/DDBJ databases">
        <title>Phytopthora megakarya and P. palmivora, two closely related causual agents of cacao black pod achieved similar genome size and gene model numbers by different mechanisms.</title>
        <authorList>
            <person name="Ali S."/>
            <person name="Shao J."/>
            <person name="Larry D.J."/>
            <person name="Kronmiller B."/>
            <person name="Shen D."/>
            <person name="Strem M.D."/>
            <person name="Melnick R.L."/>
            <person name="Guiltinan M.J."/>
            <person name="Tyler B.M."/>
            <person name="Meinhardt L.W."/>
            <person name="Bailey B.A."/>
        </authorList>
    </citation>
    <scope>NUCLEOTIDE SEQUENCE [LARGE SCALE GENOMIC DNA]</scope>
    <source>
        <strain evidence="3">zdho120</strain>
    </source>
</reference>
<dbReference type="OrthoDB" id="123130at2759"/>
<organism evidence="2 3">
    <name type="scientific">Phytophthora megakarya</name>
    <dbReference type="NCBI Taxonomy" id="4795"/>
    <lineage>
        <taxon>Eukaryota</taxon>
        <taxon>Sar</taxon>
        <taxon>Stramenopiles</taxon>
        <taxon>Oomycota</taxon>
        <taxon>Peronosporomycetes</taxon>
        <taxon>Peronosporales</taxon>
        <taxon>Peronosporaceae</taxon>
        <taxon>Phytophthora</taxon>
    </lineage>
</organism>
<evidence type="ECO:0000313" key="3">
    <source>
        <dbReference type="Proteomes" id="UP000198211"/>
    </source>
</evidence>
<dbReference type="InterPro" id="IPR012337">
    <property type="entry name" value="RNaseH-like_sf"/>
</dbReference>
<dbReference type="InterPro" id="IPR001584">
    <property type="entry name" value="Integrase_cat-core"/>
</dbReference>
<evidence type="ECO:0000259" key="1">
    <source>
        <dbReference type="PROSITE" id="PS50994"/>
    </source>
</evidence>
<dbReference type="GO" id="GO:0003676">
    <property type="term" value="F:nucleic acid binding"/>
    <property type="evidence" value="ECO:0007669"/>
    <property type="project" value="InterPro"/>
</dbReference>
<dbReference type="STRING" id="4795.A0A225V9U3"/>
<evidence type="ECO:0000313" key="2">
    <source>
        <dbReference type="EMBL" id="OWZ02496.1"/>
    </source>
</evidence>
<gene>
    <name evidence="2" type="ORF">PHMEG_00025929</name>
</gene>
<dbReference type="GO" id="GO:0015074">
    <property type="term" value="P:DNA integration"/>
    <property type="evidence" value="ECO:0007669"/>
    <property type="project" value="InterPro"/>
</dbReference>
<comment type="caution">
    <text evidence="2">The sequence shown here is derived from an EMBL/GenBank/DDBJ whole genome shotgun (WGS) entry which is preliminary data.</text>
</comment>
<dbReference type="InterPro" id="IPR036397">
    <property type="entry name" value="RNaseH_sf"/>
</dbReference>
<dbReference type="SUPFAM" id="SSF53098">
    <property type="entry name" value="Ribonuclease H-like"/>
    <property type="match status" value="1"/>
</dbReference>
<keyword evidence="3" id="KW-1185">Reference proteome</keyword>
<dbReference type="EMBL" id="NBNE01006127">
    <property type="protein sequence ID" value="OWZ02496.1"/>
    <property type="molecule type" value="Genomic_DNA"/>
</dbReference>
<dbReference type="PANTHER" id="PTHR42648:SF28">
    <property type="entry name" value="TRANSPOSON-ENCODED PROTEIN WITH RIBONUCLEASE H-LIKE AND RETROVIRUS ZINC FINGER-LIKE DOMAINS"/>
    <property type="match status" value="1"/>
</dbReference>
<dbReference type="Proteomes" id="UP000198211">
    <property type="component" value="Unassembled WGS sequence"/>
</dbReference>
<name>A0A225V9U3_9STRA</name>
<protein>
    <recommendedName>
        <fullName evidence="1">Integrase catalytic domain-containing protein</fullName>
    </recommendedName>
</protein>
<accession>A0A225V9U3</accession>
<proteinExistence type="predicted"/>
<sequence>MDGHSRFVTMHLLKSKAAEVVNIHTKKYAAWAERQARRSQADGGAEIKYSIRQILTDKGASKGIEHVKVGPKSSQLDLCERTHQSIVEMTKSMMHHAGFPRSLWPLRNAIYVKNRVYNKGTNAIPFEEMFGSKPDIHHIRTFGSLAYVHVPVVPGRRKYHDNVKLGFVLGYAEDIVGCKAYFPGEHTAKFVPGLRVSEDVMYRDRHTVGLNEPDLESLVFTRTSGNVICTMKKWVQL</sequence>
<dbReference type="PROSITE" id="PS50994">
    <property type="entry name" value="INTEGRASE"/>
    <property type="match status" value="1"/>
</dbReference>
<dbReference type="InterPro" id="IPR039537">
    <property type="entry name" value="Retrotran_Ty1/copia-like"/>
</dbReference>
<dbReference type="AlphaFoldDB" id="A0A225V9U3"/>
<dbReference type="PANTHER" id="PTHR42648">
    <property type="entry name" value="TRANSPOSASE, PUTATIVE-RELATED"/>
    <property type="match status" value="1"/>
</dbReference>
<dbReference type="Gene3D" id="3.30.420.10">
    <property type="entry name" value="Ribonuclease H-like superfamily/Ribonuclease H"/>
    <property type="match status" value="1"/>
</dbReference>
<feature type="domain" description="Integrase catalytic" evidence="1">
    <location>
        <begin position="1"/>
        <end position="133"/>
    </location>
</feature>